<reference evidence="2 3" key="1">
    <citation type="submission" date="2015-07" db="EMBL/GenBank/DDBJ databases">
        <title>Comparative genomics of the Sigatoka disease complex on banana suggests a link between parallel evolutionary changes in Pseudocercospora fijiensis and Pseudocercospora eumusae and increased virulence on the banana host.</title>
        <authorList>
            <person name="Chang T.-C."/>
            <person name="Salvucci A."/>
            <person name="Crous P.W."/>
            <person name="Stergiopoulos I."/>
        </authorList>
    </citation>
    <scope>NUCLEOTIDE SEQUENCE [LARGE SCALE GENOMIC DNA]</scope>
    <source>
        <strain evidence="2 3">CBS 114824</strain>
    </source>
</reference>
<dbReference type="AlphaFoldDB" id="A0A139HYA2"/>
<feature type="chain" id="PRO_5007806937" description="Secreted protein" evidence="1">
    <location>
        <begin position="20"/>
        <end position="77"/>
    </location>
</feature>
<evidence type="ECO:0000256" key="1">
    <source>
        <dbReference type="SAM" id="SignalP"/>
    </source>
</evidence>
<organism evidence="2 3">
    <name type="scientific">Pseudocercospora eumusae</name>
    <dbReference type="NCBI Taxonomy" id="321146"/>
    <lineage>
        <taxon>Eukaryota</taxon>
        <taxon>Fungi</taxon>
        <taxon>Dikarya</taxon>
        <taxon>Ascomycota</taxon>
        <taxon>Pezizomycotina</taxon>
        <taxon>Dothideomycetes</taxon>
        <taxon>Dothideomycetidae</taxon>
        <taxon>Mycosphaerellales</taxon>
        <taxon>Mycosphaerellaceae</taxon>
        <taxon>Pseudocercospora</taxon>
    </lineage>
</organism>
<evidence type="ECO:0000313" key="3">
    <source>
        <dbReference type="Proteomes" id="UP000070133"/>
    </source>
</evidence>
<protein>
    <recommendedName>
        <fullName evidence="4">Secreted protein</fullName>
    </recommendedName>
</protein>
<keyword evidence="3" id="KW-1185">Reference proteome</keyword>
<dbReference type="EMBL" id="LFZN01000002">
    <property type="protein sequence ID" value="KXT07417.1"/>
    <property type="molecule type" value="Genomic_DNA"/>
</dbReference>
<keyword evidence="1" id="KW-0732">Signal</keyword>
<gene>
    <name evidence="2" type="ORF">AC578_418</name>
</gene>
<proteinExistence type="predicted"/>
<feature type="signal peptide" evidence="1">
    <location>
        <begin position="1"/>
        <end position="19"/>
    </location>
</feature>
<sequence>MFAIAFSAMIPLMARFVWFTRCPAKSSIGFAYRKKGMAGNITSTVLTLPFELISFWNNIGSDDSSVLFGRSIRPVRT</sequence>
<dbReference type="Proteomes" id="UP000070133">
    <property type="component" value="Unassembled WGS sequence"/>
</dbReference>
<dbReference type="OrthoDB" id="6077919at2759"/>
<comment type="caution">
    <text evidence="2">The sequence shown here is derived from an EMBL/GenBank/DDBJ whole genome shotgun (WGS) entry which is preliminary data.</text>
</comment>
<name>A0A139HYA2_9PEZI</name>
<evidence type="ECO:0008006" key="4">
    <source>
        <dbReference type="Google" id="ProtNLM"/>
    </source>
</evidence>
<evidence type="ECO:0000313" key="2">
    <source>
        <dbReference type="EMBL" id="KXT07417.1"/>
    </source>
</evidence>
<accession>A0A139HYA2</accession>